<keyword evidence="2" id="KW-0150">Chloroplast</keyword>
<sequence>MAASSAPTLASTADSCLNSFPTIPFSSNTSRLSFLSLPSKPLRFLPLSCSSRWNLPFVSLVAQTSNLAQQVEEEEEGLVSGLSDWEGEDHAEGGMFAGGEPEGDDGCLEEDRMGEGEGEDSYPQPPADAKLFVGNLPYDVEGEQLAQIFEQAGIVEVSEVIFNRKTDQSLGFGFVTMSTVEEAERAVEMFHRYDYNGRLLTVNKAAPRGSRPIQDFEPTFRLYVGNLPWQVDGERLKEAFSKHGNVVDAKVVYDRETGRSRGFGFVTMESKEELDDAIADLDGGSLDGRTIRVSVAEERPRRASF</sequence>
<evidence type="ECO:0000256" key="6">
    <source>
        <dbReference type="ARBA" id="ARBA00022884"/>
    </source>
</evidence>
<dbReference type="GO" id="GO:1990904">
    <property type="term" value="C:ribonucleoprotein complex"/>
    <property type="evidence" value="ECO:0007669"/>
    <property type="project" value="UniProtKB-KW"/>
</dbReference>
<keyword evidence="12" id="KW-1185">Reference proteome</keyword>
<keyword evidence="6 8" id="KW-0694">RNA-binding</keyword>
<keyword evidence="5" id="KW-0677">Repeat</keyword>
<feature type="domain" description="RRM" evidence="10">
    <location>
        <begin position="129"/>
        <end position="207"/>
    </location>
</feature>
<dbReference type="EMBL" id="JAGGNH010000005">
    <property type="protein sequence ID" value="KAJ0972475.1"/>
    <property type="molecule type" value="Genomic_DNA"/>
</dbReference>
<dbReference type="InterPro" id="IPR048289">
    <property type="entry name" value="RRM2_NsCP33-like"/>
</dbReference>
<evidence type="ECO:0000313" key="11">
    <source>
        <dbReference type="EMBL" id="KAJ0972475.1"/>
    </source>
</evidence>
<accession>A0A9D5CI01</accession>
<dbReference type="GO" id="GO:0006397">
    <property type="term" value="P:mRNA processing"/>
    <property type="evidence" value="ECO:0007669"/>
    <property type="project" value="UniProtKB-KW"/>
</dbReference>
<feature type="region of interest" description="Disordered" evidence="9">
    <location>
        <begin position="89"/>
        <end position="123"/>
    </location>
</feature>
<keyword evidence="4" id="KW-0507">mRNA processing</keyword>
<dbReference type="InterPro" id="IPR050502">
    <property type="entry name" value="Euk_RNA-bind_prot"/>
</dbReference>
<dbReference type="SMART" id="SM00361">
    <property type="entry name" value="RRM_1"/>
    <property type="match status" value="2"/>
</dbReference>
<dbReference type="InterPro" id="IPR003954">
    <property type="entry name" value="RRM_euk-type"/>
</dbReference>
<organism evidence="11 12">
    <name type="scientific">Dioscorea zingiberensis</name>
    <dbReference type="NCBI Taxonomy" id="325984"/>
    <lineage>
        <taxon>Eukaryota</taxon>
        <taxon>Viridiplantae</taxon>
        <taxon>Streptophyta</taxon>
        <taxon>Embryophyta</taxon>
        <taxon>Tracheophyta</taxon>
        <taxon>Spermatophyta</taxon>
        <taxon>Magnoliopsida</taxon>
        <taxon>Liliopsida</taxon>
        <taxon>Dioscoreales</taxon>
        <taxon>Dioscoreaceae</taxon>
        <taxon>Dioscorea</taxon>
    </lineage>
</organism>
<dbReference type="GO" id="GO:1901259">
    <property type="term" value="P:chloroplast rRNA processing"/>
    <property type="evidence" value="ECO:0007669"/>
    <property type="project" value="TreeGrafter"/>
</dbReference>
<dbReference type="AlphaFoldDB" id="A0A9D5CI01"/>
<dbReference type="PROSITE" id="PS50102">
    <property type="entry name" value="RRM"/>
    <property type="match status" value="2"/>
</dbReference>
<evidence type="ECO:0000256" key="8">
    <source>
        <dbReference type="PROSITE-ProRule" id="PRU00176"/>
    </source>
</evidence>
<dbReference type="SMART" id="SM00360">
    <property type="entry name" value="RRM"/>
    <property type="match status" value="2"/>
</dbReference>
<comment type="subcellular location">
    <subcellularLocation>
        <location evidence="1">Plastid</location>
        <location evidence="1">Chloroplast</location>
    </subcellularLocation>
</comment>
<dbReference type="PANTHER" id="PTHR48025:SF3">
    <property type="entry name" value="31 KDA RIBONUCLEOPROTEIN, CHLOROPLASTIC-RELATED"/>
    <property type="match status" value="1"/>
</dbReference>
<protein>
    <recommendedName>
        <fullName evidence="10">RRM domain-containing protein</fullName>
    </recommendedName>
</protein>
<dbReference type="InterPro" id="IPR035979">
    <property type="entry name" value="RBD_domain_sf"/>
</dbReference>
<dbReference type="Pfam" id="PF00076">
    <property type="entry name" value="RRM_1"/>
    <property type="match status" value="2"/>
</dbReference>
<evidence type="ECO:0000256" key="2">
    <source>
        <dbReference type="ARBA" id="ARBA00022528"/>
    </source>
</evidence>
<dbReference type="FunFam" id="3.30.70.330:FF:000268">
    <property type="entry name" value="31 kDa ribonucleoprotein, chloroplastic"/>
    <property type="match status" value="1"/>
</dbReference>
<reference evidence="11" key="1">
    <citation type="submission" date="2021-03" db="EMBL/GenBank/DDBJ databases">
        <authorList>
            <person name="Li Z."/>
            <person name="Yang C."/>
        </authorList>
    </citation>
    <scope>NUCLEOTIDE SEQUENCE</scope>
    <source>
        <strain evidence="11">Dzin_1.0</strain>
        <tissue evidence="11">Leaf</tissue>
    </source>
</reference>
<dbReference type="SUPFAM" id="SSF54928">
    <property type="entry name" value="RNA-binding domain, RBD"/>
    <property type="match status" value="2"/>
</dbReference>
<dbReference type="Gene3D" id="3.30.70.330">
    <property type="match status" value="2"/>
</dbReference>
<keyword evidence="3" id="KW-0934">Plastid</keyword>
<dbReference type="GO" id="GO:0008266">
    <property type="term" value="F:poly(U) RNA binding"/>
    <property type="evidence" value="ECO:0007669"/>
    <property type="project" value="UniProtKB-ARBA"/>
</dbReference>
<evidence type="ECO:0000259" key="10">
    <source>
        <dbReference type="PROSITE" id="PS50102"/>
    </source>
</evidence>
<dbReference type="GO" id="GO:0009535">
    <property type="term" value="C:chloroplast thylakoid membrane"/>
    <property type="evidence" value="ECO:0007669"/>
    <property type="project" value="TreeGrafter"/>
</dbReference>
<evidence type="ECO:0000256" key="1">
    <source>
        <dbReference type="ARBA" id="ARBA00004229"/>
    </source>
</evidence>
<comment type="caution">
    <text evidence="11">The sequence shown here is derived from an EMBL/GenBank/DDBJ whole genome shotgun (WGS) entry which is preliminary data.</text>
</comment>
<dbReference type="GO" id="GO:0045087">
    <property type="term" value="P:innate immune response"/>
    <property type="evidence" value="ECO:0007669"/>
    <property type="project" value="UniProtKB-ARBA"/>
</dbReference>
<reference evidence="11" key="2">
    <citation type="journal article" date="2022" name="Hortic Res">
        <title>The genome of Dioscorea zingiberensis sheds light on the biosynthesis, origin and evolution of the medicinally important diosgenin saponins.</title>
        <authorList>
            <person name="Li Y."/>
            <person name="Tan C."/>
            <person name="Li Z."/>
            <person name="Guo J."/>
            <person name="Li S."/>
            <person name="Chen X."/>
            <person name="Wang C."/>
            <person name="Dai X."/>
            <person name="Yang H."/>
            <person name="Song W."/>
            <person name="Hou L."/>
            <person name="Xu J."/>
            <person name="Tong Z."/>
            <person name="Xu A."/>
            <person name="Yuan X."/>
            <person name="Wang W."/>
            <person name="Yang Q."/>
            <person name="Chen L."/>
            <person name="Sun Z."/>
            <person name="Wang K."/>
            <person name="Pan B."/>
            <person name="Chen J."/>
            <person name="Bao Y."/>
            <person name="Liu F."/>
            <person name="Qi X."/>
            <person name="Gang D.R."/>
            <person name="Wen J."/>
            <person name="Li J."/>
        </authorList>
    </citation>
    <scope>NUCLEOTIDE SEQUENCE</scope>
    <source>
        <strain evidence="11">Dzin_1.0</strain>
    </source>
</reference>
<proteinExistence type="predicted"/>
<evidence type="ECO:0000256" key="4">
    <source>
        <dbReference type="ARBA" id="ARBA00022664"/>
    </source>
</evidence>
<evidence type="ECO:0000256" key="9">
    <source>
        <dbReference type="SAM" id="MobiDB-lite"/>
    </source>
</evidence>
<name>A0A9D5CI01_9LILI</name>
<feature type="domain" description="RRM" evidence="10">
    <location>
        <begin position="220"/>
        <end position="298"/>
    </location>
</feature>
<dbReference type="CDD" id="cd21608">
    <property type="entry name" value="RRM2_NsCP33_like"/>
    <property type="match status" value="1"/>
</dbReference>
<evidence type="ECO:0000256" key="5">
    <source>
        <dbReference type="ARBA" id="ARBA00022737"/>
    </source>
</evidence>
<evidence type="ECO:0000256" key="7">
    <source>
        <dbReference type="ARBA" id="ARBA00023274"/>
    </source>
</evidence>
<dbReference type="GO" id="GO:0003729">
    <property type="term" value="F:mRNA binding"/>
    <property type="evidence" value="ECO:0007669"/>
    <property type="project" value="TreeGrafter"/>
</dbReference>
<keyword evidence="7" id="KW-0687">Ribonucleoprotein</keyword>
<evidence type="ECO:0000256" key="3">
    <source>
        <dbReference type="ARBA" id="ARBA00022640"/>
    </source>
</evidence>
<dbReference type="PANTHER" id="PTHR48025">
    <property type="entry name" value="OS02G0815200 PROTEIN"/>
    <property type="match status" value="1"/>
</dbReference>
<dbReference type="InterPro" id="IPR000504">
    <property type="entry name" value="RRM_dom"/>
</dbReference>
<dbReference type="Proteomes" id="UP001085076">
    <property type="component" value="Miscellaneous, Linkage group lg05"/>
</dbReference>
<dbReference type="OrthoDB" id="439808at2759"/>
<evidence type="ECO:0000313" key="12">
    <source>
        <dbReference type="Proteomes" id="UP001085076"/>
    </source>
</evidence>
<gene>
    <name evidence="11" type="ORF">J5N97_020434</name>
</gene>
<dbReference type="InterPro" id="IPR012677">
    <property type="entry name" value="Nucleotide-bd_a/b_plait_sf"/>
</dbReference>